<dbReference type="GO" id="GO:0072686">
    <property type="term" value="C:mitotic spindle"/>
    <property type="evidence" value="ECO:0007669"/>
    <property type="project" value="TreeGrafter"/>
</dbReference>
<dbReference type="Gene3D" id="3.90.1150.80">
    <property type="match status" value="1"/>
</dbReference>
<gene>
    <name evidence="4" type="ORF">Clacol_006787</name>
</gene>
<dbReference type="GO" id="GO:0045144">
    <property type="term" value="P:meiotic sister chromatid segregation"/>
    <property type="evidence" value="ECO:0007669"/>
    <property type="project" value="TreeGrafter"/>
</dbReference>
<dbReference type="EMBL" id="BPWL01000007">
    <property type="protein sequence ID" value="GJJ12544.1"/>
    <property type="molecule type" value="Genomic_DNA"/>
</dbReference>
<evidence type="ECO:0000259" key="3">
    <source>
        <dbReference type="Pfam" id="PF12539"/>
    </source>
</evidence>
<dbReference type="Pfam" id="PF12539">
    <property type="entry name" value="Csm1"/>
    <property type="match status" value="1"/>
</dbReference>
<dbReference type="PANTHER" id="PTHR28006">
    <property type="entry name" value="MONOPOLIN COMPLEX SUBUNIT CSM1"/>
    <property type="match status" value="1"/>
</dbReference>
<feature type="compositionally biased region" description="Polar residues" evidence="2">
    <location>
        <begin position="75"/>
        <end position="89"/>
    </location>
</feature>
<keyword evidence="5" id="KW-1185">Reference proteome</keyword>
<evidence type="ECO:0000256" key="1">
    <source>
        <dbReference type="SAM" id="Coils"/>
    </source>
</evidence>
<feature type="region of interest" description="Disordered" evidence="2">
    <location>
        <begin position="1"/>
        <end position="137"/>
    </location>
</feature>
<dbReference type="InterPro" id="IPR020981">
    <property type="entry name" value="Csm1/Pcs1_C"/>
</dbReference>
<dbReference type="GO" id="GO:0033551">
    <property type="term" value="C:monopolin complex"/>
    <property type="evidence" value="ECO:0007669"/>
    <property type="project" value="InterPro"/>
</dbReference>
<evidence type="ECO:0000256" key="2">
    <source>
        <dbReference type="SAM" id="MobiDB-lite"/>
    </source>
</evidence>
<proteinExistence type="predicted"/>
<organism evidence="4 5">
    <name type="scientific">Clathrus columnatus</name>
    <dbReference type="NCBI Taxonomy" id="1419009"/>
    <lineage>
        <taxon>Eukaryota</taxon>
        <taxon>Fungi</taxon>
        <taxon>Dikarya</taxon>
        <taxon>Basidiomycota</taxon>
        <taxon>Agaricomycotina</taxon>
        <taxon>Agaricomycetes</taxon>
        <taxon>Phallomycetidae</taxon>
        <taxon>Phallales</taxon>
        <taxon>Clathraceae</taxon>
        <taxon>Clathrus</taxon>
    </lineage>
</organism>
<accession>A0AAV5AHB1</accession>
<feature type="domain" description="Monopolin complex subunit Csm1/Pcs1 C-terminal" evidence="3">
    <location>
        <begin position="315"/>
        <end position="403"/>
    </location>
</feature>
<keyword evidence="1" id="KW-0175">Coiled coil</keyword>
<feature type="compositionally biased region" description="Basic and acidic residues" evidence="2">
    <location>
        <begin position="127"/>
        <end position="137"/>
    </location>
</feature>
<evidence type="ECO:0000313" key="5">
    <source>
        <dbReference type="Proteomes" id="UP001050691"/>
    </source>
</evidence>
<protein>
    <recommendedName>
        <fullName evidence="3">Monopolin complex subunit Csm1/Pcs1 C-terminal domain-containing protein</fullName>
    </recommendedName>
</protein>
<dbReference type="Proteomes" id="UP001050691">
    <property type="component" value="Unassembled WGS sequence"/>
</dbReference>
<feature type="compositionally biased region" description="Polar residues" evidence="2">
    <location>
        <begin position="113"/>
        <end position="125"/>
    </location>
</feature>
<feature type="region of interest" description="Disordered" evidence="2">
    <location>
        <begin position="415"/>
        <end position="434"/>
    </location>
</feature>
<comment type="caution">
    <text evidence="4">The sequence shown here is derived from an EMBL/GenBank/DDBJ whole genome shotgun (WGS) entry which is preliminary data.</text>
</comment>
<name>A0AAV5AHB1_9AGAM</name>
<dbReference type="GO" id="GO:0051315">
    <property type="term" value="P:attachment of mitotic spindle microtubules to kinetochore"/>
    <property type="evidence" value="ECO:0007669"/>
    <property type="project" value="TreeGrafter"/>
</dbReference>
<dbReference type="GO" id="GO:1990644">
    <property type="term" value="F:microtubule site clamp"/>
    <property type="evidence" value="ECO:0007669"/>
    <property type="project" value="TreeGrafter"/>
</dbReference>
<dbReference type="InterPro" id="IPR040349">
    <property type="entry name" value="Csm1/Pcs1"/>
</dbReference>
<dbReference type="AlphaFoldDB" id="A0AAV5AHB1"/>
<evidence type="ECO:0000313" key="4">
    <source>
        <dbReference type="EMBL" id="GJJ12544.1"/>
    </source>
</evidence>
<dbReference type="CDD" id="cd23787">
    <property type="entry name" value="RWD_CSM1"/>
    <property type="match status" value="1"/>
</dbReference>
<dbReference type="GO" id="GO:0034506">
    <property type="term" value="C:chromosome, centromeric core domain"/>
    <property type="evidence" value="ECO:0007669"/>
    <property type="project" value="TreeGrafter"/>
</dbReference>
<reference evidence="4" key="1">
    <citation type="submission" date="2021-10" db="EMBL/GenBank/DDBJ databases">
        <title>De novo Genome Assembly of Clathrus columnatus (Basidiomycota, Fungi) Using Illumina and Nanopore Sequence Data.</title>
        <authorList>
            <person name="Ogiso-Tanaka E."/>
            <person name="Itagaki H."/>
            <person name="Hosoya T."/>
            <person name="Hosaka K."/>
        </authorList>
    </citation>
    <scope>NUCLEOTIDE SEQUENCE</scope>
    <source>
        <strain evidence="4">MO-923</strain>
    </source>
</reference>
<feature type="compositionally biased region" description="Basic and acidic residues" evidence="2">
    <location>
        <begin position="46"/>
        <end position="60"/>
    </location>
</feature>
<sequence length="434" mass="48887">MSSDELANFDMKSPQMAGPSTLSSNKRKAAIDSKKSGPVARKKTSQRREETIELSSEHELPPPPPPRQKARRGKATSTSVAMNGHTTTNGRSLLSSKRSGKSPPPAVPLDKTVANTKENDGSLSESVDEHEHKIERKTVLHNSDKSRADKPMVRLQKMYEDVVKQRDEFARQFEQLSQLRHTDTEKLLHEQQLQYEARLKAQQESIHELQVSFNRLDTLPNSGKGPLHFLTKEAAERERQDVQRELSKLKNTLKEKDTLLNEKDQELVRLNDDIKTTRSELNTEIENSKKLVARTAPASLSKTSGGKLDSRNALIVRLYEELTGILITNVKHEPGKFKDDDAIFTCVQTTRSGTSLQFTLKYTANANDDGSISETVVYTPLNLDKESQSFIEQLNFLAAPFTFEKDQMQVFSQTLTSHLEGNNGDDDDTPRMEE</sequence>
<feature type="coiled-coil region" evidence="1">
    <location>
        <begin position="232"/>
        <end position="280"/>
    </location>
</feature>
<dbReference type="InterPro" id="IPR038608">
    <property type="entry name" value="Csm1/Pcs1_C_sf"/>
</dbReference>
<dbReference type="GO" id="GO:0005730">
    <property type="term" value="C:nucleolus"/>
    <property type="evidence" value="ECO:0007669"/>
    <property type="project" value="TreeGrafter"/>
</dbReference>
<dbReference type="PANTHER" id="PTHR28006:SF1">
    <property type="entry name" value="MONOPOLIN COMPLEX SUBUNIT CSM1"/>
    <property type="match status" value="1"/>
</dbReference>